<evidence type="ECO:0000313" key="1">
    <source>
        <dbReference type="EMBL" id="KAH7988415.1"/>
    </source>
</evidence>
<evidence type="ECO:0000313" key="2">
    <source>
        <dbReference type="Proteomes" id="UP000827872"/>
    </source>
</evidence>
<comment type="caution">
    <text evidence="1">The sequence shown here is derived from an EMBL/GenBank/DDBJ whole genome shotgun (WGS) entry which is preliminary data.</text>
</comment>
<accession>A0ACB8E8D4</accession>
<name>A0ACB8E8D4_9SAUR</name>
<gene>
    <name evidence="1" type="primary">DCHS2</name>
    <name evidence="1" type="ORF">K3G42_016485</name>
</gene>
<keyword evidence="2" id="KW-1185">Reference proteome</keyword>
<sequence length="80" mass="9018">MTVKATDRDSGHFGHIEYFLYDGFHNYEKSKAFQIDPSSGHICVSQDIDREEDPSAYDLLVKATDGGRCQLFIGNTMLLT</sequence>
<proteinExistence type="predicted"/>
<protein>
    <submittedName>
        <fullName evidence="1">Protocadherin-23</fullName>
    </submittedName>
</protein>
<dbReference type="Proteomes" id="UP000827872">
    <property type="component" value="Linkage Group LG10"/>
</dbReference>
<dbReference type="EMBL" id="CM037623">
    <property type="protein sequence ID" value="KAH7988415.1"/>
    <property type="molecule type" value="Genomic_DNA"/>
</dbReference>
<reference evidence="1" key="1">
    <citation type="submission" date="2021-08" db="EMBL/GenBank/DDBJ databases">
        <title>The first chromosome-level gecko genome reveals the dynamic sex chromosomes of Neotropical dwarf geckos (Sphaerodactylidae: Sphaerodactylus).</title>
        <authorList>
            <person name="Pinto B.J."/>
            <person name="Keating S.E."/>
            <person name="Gamble T."/>
        </authorList>
    </citation>
    <scope>NUCLEOTIDE SEQUENCE</scope>
    <source>
        <strain evidence="1">TG3544</strain>
    </source>
</reference>
<organism evidence="1 2">
    <name type="scientific">Sphaerodactylus townsendi</name>
    <dbReference type="NCBI Taxonomy" id="933632"/>
    <lineage>
        <taxon>Eukaryota</taxon>
        <taxon>Metazoa</taxon>
        <taxon>Chordata</taxon>
        <taxon>Craniata</taxon>
        <taxon>Vertebrata</taxon>
        <taxon>Euteleostomi</taxon>
        <taxon>Lepidosauria</taxon>
        <taxon>Squamata</taxon>
        <taxon>Bifurcata</taxon>
        <taxon>Gekkota</taxon>
        <taxon>Sphaerodactylidae</taxon>
        <taxon>Sphaerodactylus</taxon>
    </lineage>
</organism>